<name>A0A9Q1J6X2_SYNKA</name>
<accession>A0A9Q1J6X2</accession>
<evidence type="ECO:0000256" key="1">
    <source>
        <dbReference type="SAM" id="MobiDB-lite"/>
    </source>
</evidence>
<keyword evidence="3" id="KW-1185">Reference proteome</keyword>
<dbReference type="Proteomes" id="UP001152622">
    <property type="component" value="Chromosome 3"/>
</dbReference>
<comment type="caution">
    <text evidence="2">The sequence shown here is derived from an EMBL/GenBank/DDBJ whole genome shotgun (WGS) entry which is preliminary data.</text>
</comment>
<evidence type="ECO:0000313" key="3">
    <source>
        <dbReference type="Proteomes" id="UP001152622"/>
    </source>
</evidence>
<proteinExistence type="predicted"/>
<organism evidence="2 3">
    <name type="scientific">Synaphobranchus kaupii</name>
    <name type="common">Kaup's arrowtooth eel</name>
    <dbReference type="NCBI Taxonomy" id="118154"/>
    <lineage>
        <taxon>Eukaryota</taxon>
        <taxon>Metazoa</taxon>
        <taxon>Chordata</taxon>
        <taxon>Craniata</taxon>
        <taxon>Vertebrata</taxon>
        <taxon>Euteleostomi</taxon>
        <taxon>Actinopterygii</taxon>
        <taxon>Neopterygii</taxon>
        <taxon>Teleostei</taxon>
        <taxon>Anguilliformes</taxon>
        <taxon>Synaphobranchidae</taxon>
        <taxon>Synaphobranchus</taxon>
    </lineage>
</organism>
<dbReference type="AlphaFoldDB" id="A0A9Q1J6X2"/>
<dbReference type="EMBL" id="JAINUF010000003">
    <property type="protein sequence ID" value="KAJ8369844.1"/>
    <property type="molecule type" value="Genomic_DNA"/>
</dbReference>
<feature type="compositionally biased region" description="Polar residues" evidence="1">
    <location>
        <begin position="47"/>
        <end position="58"/>
    </location>
</feature>
<reference evidence="2" key="1">
    <citation type="journal article" date="2023" name="Science">
        <title>Genome structures resolve the early diversification of teleost fishes.</title>
        <authorList>
            <person name="Parey E."/>
            <person name="Louis A."/>
            <person name="Montfort J."/>
            <person name="Bouchez O."/>
            <person name="Roques C."/>
            <person name="Iampietro C."/>
            <person name="Lluch J."/>
            <person name="Castinel A."/>
            <person name="Donnadieu C."/>
            <person name="Desvignes T."/>
            <person name="Floi Bucao C."/>
            <person name="Jouanno E."/>
            <person name="Wen M."/>
            <person name="Mejri S."/>
            <person name="Dirks R."/>
            <person name="Jansen H."/>
            <person name="Henkel C."/>
            <person name="Chen W.J."/>
            <person name="Zahm M."/>
            <person name="Cabau C."/>
            <person name="Klopp C."/>
            <person name="Thompson A.W."/>
            <person name="Robinson-Rechavi M."/>
            <person name="Braasch I."/>
            <person name="Lecointre G."/>
            <person name="Bobe J."/>
            <person name="Postlethwait J.H."/>
            <person name="Berthelot C."/>
            <person name="Roest Crollius H."/>
            <person name="Guiguen Y."/>
        </authorList>
    </citation>
    <scope>NUCLEOTIDE SEQUENCE</scope>
    <source>
        <strain evidence="2">WJC10195</strain>
    </source>
</reference>
<evidence type="ECO:0000313" key="2">
    <source>
        <dbReference type="EMBL" id="KAJ8369844.1"/>
    </source>
</evidence>
<sequence>MCPPADHVGVSGLRRKLTQRAGGTNAHLPSDREGKVQGHAGPAATVSPLQSAQCQRDVSTAAGPKVNL</sequence>
<gene>
    <name evidence="2" type="ORF">SKAU_G00098720</name>
</gene>
<feature type="region of interest" description="Disordered" evidence="1">
    <location>
        <begin position="1"/>
        <end position="68"/>
    </location>
</feature>
<protein>
    <submittedName>
        <fullName evidence="2">Uncharacterized protein</fullName>
    </submittedName>
</protein>